<name>A0A5C5WBT8_9BACT</name>
<keyword evidence="3" id="KW-1185">Reference proteome</keyword>
<dbReference type="Proteomes" id="UP000318995">
    <property type="component" value="Unassembled WGS sequence"/>
</dbReference>
<dbReference type="NCBIfam" id="TIGR00318">
    <property type="entry name" value="cyaB"/>
    <property type="match status" value="1"/>
</dbReference>
<gene>
    <name evidence="2" type="ORF">Pla111_01310</name>
</gene>
<accession>A0A5C5WBT8</accession>
<dbReference type="InterPro" id="IPR023577">
    <property type="entry name" value="CYTH_domain"/>
</dbReference>
<dbReference type="AlphaFoldDB" id="A0A5C5WBT8"/>
<feature type="domain" description="CYTH" evidence="1">
    <location>
        <begin position="1"/>
        <end position="179"/>
    </location>
</feature>
<comment type="caution">
    <text evidence="2">The sequence shown here is derived from an EMBL/GenBank/DDBJ whole genome shotgun (WGS) entry which is preliminary data.</text>
</comment>
<dbReference type="EMBL" id="SJPH01000001">
    <property type="protein sequence ID" value="TWT48368.1"/>
    <property type="molecule type" value="Genomic_DNA"/>
</dbReference>
<proteinExistence type="predicted"/>
<evidence type="ECO:0000313" key="3">
    <source>
        <dbReference type="Proteomes" id="UP000318995"/>
    </source>
</evidence>
<dbReference type="PROSITE" id="PS51707">
    <property type="entry name" value="CYTH"/>
    <property type="match status" value="1"/>
</dbReference>
<evidence type="ECO:0000313" key="2">
    <source>
        <dbReference type="EMBL" id="TWT48368.1"/>
    </source>
</evidence>
<dbReference type="InterPro" id="IPR033469">
    <property type="entry name" value="CYTH-like_dom_sf"/>
</dbReference>
<dbReference type="PANTHER" id="PTHR21028">
    <property type="entry name" value="SI:CH211-156B7.4"/>
    <property type="match status" value="1"/>
</dbReference>
<dbReference type="Pfam" id="PF01928">
    <property type="entry name" value="CYTH"/>
    <property type="match status" value="1"/>
</dbReference>
<dbReference type="Gene3D" id="2.40.320.10">
    <property type="entry name" value="Hypothetical Protein Pfu-838710-001"/>
    <property type="match status" value="1"/>
</dbReference>
<dbReference type="PANTHER" id="PTHR21028:SF2">
    <property type="entry name" value="CYTH DOMAIN-CONTAINING PROTEIN"/>
    <property type="match status" value="1"/>
</dbReference>
<protein>
    <submittedName>
        <fullName evidence="2">CYTH domain protein</fullName>
    </submittedName>
</protein>
<reference evidence="2 3" key="1">
    <citation type="submission" date="2019-02" db="EMBL/GenBank/DDBJ databases">
        <title>Deep-cultivation of Planctomycetes and their phenomic and genomic characterization uncovers novel biology.</title>
        <authorList>
            <person name="Wiegand S."/>
            <person name="Jogler M."/>
            <person name="Boedeker C."/>
            <person name="Pinto D."/>
            <person name="Vollmers J."/>
            <person name="Rivas-Marin E."/>
            <person name="Kohn T."/>
            <person name="Peeters S.H."/>
            <person name="Heuer A."/>
            <person name="Rast P."/>
            <person name="Oberbeckmann S."/>
            <person name="Bunk B."/>
            <person name="Jeske O."/>
            <person name="Meyerdierks A."/>
            <person name="Storesund J.E."/>
            <person name="Kallscheuer N."/>
            <person name="Luecker S."/>
            <person name="Lage O.M."/>
            <person name="Pohl T."/>
            <person name="Merkel B.J."/>
            <person name="Hornburger P."/>
            <person name="Mueller R.-W."/>
            <person name="Bruemmer F."/>
            <person name="Labrenz M."/>
            <person name="Spormann A.M."/>
            <person name="Op Den Camp H."/>
            <person name="Overmann J."/>
            <person name="Amann R."/>
            <person name="Jetten M.S.M."/>
            <person name="Mascher T."/>
            <person name="Medema M.H."/>
            <person name="Devos D.P."/>
            <person name="Kaster A.-K."/>
            <person name="Ovreas L."/>
            <person name="Rohde M."/>
            <person name="Galperin M.Y."/>
            <person name="Jogler C."/>
        </authorList>
    </citation>
    <scope>NUCLEOTIDE SEQUENCE [LARGE SCALE GENOMIC DNA]</scope>
    <source>
        <strain evidence="2 3">Pla111</strain>
    </source>
</reference>
<dbReference type="InterPro" id="IPR008173">
    <property type="entry name" value="Adenylyl_cyclase_CyaB"/>
</dbReference>
<organism evidence="2 3">
    <name type="scientific">Botrimarina hoheduenensis</name>
    <dbReference type="NCBI Taxonomy" id="2528000"/>
    <lineage>
        <taxon>Bacteria</taxon>
        <taxon>Pseudomonadati</taxon>
        <taxon>Planctomycetota</taxon>
        <taxon>Planctomycetia</taxon>
        <taxon>Pirellulales</taxon>
        <taxon>Lacipirellulaceae</taxon>
        <taxon>Botrimarina</taxon>
    </lineage>
</organism>
<dbReference type="SMART" id="SM01118">
    <property type="entry name" value="CYTH"/>
    <property type="match status" value="1"/>
</dbReference>
<dbReference type="SUPFAM" id="SSF55154">
    <property type="entry name" value="CYTH-like phosphatases"/>
    <property type="match status" value="1"/>
</dbReference>
<sequence length="182" mass="20009">MLEVELKFALADPEGFRQRLAEQGGLLADPVTQSDTYFNHPARDFAATDEALRLRSQGDTLVVTYKGAKQPGTTKTRYELELPLVADTAVGWSELLVHLGFRQVLTVSKRRATCSWQRDNRSIEIAFDQVEGLGAFVEIEAIAQDDADRQAAEACVLATAGSLGLTVPEPRSYLEMLLAEPL</sequence>
<evidence type="ECO:0000259" key="1">
    <source>
        <dbReference type="PROSITE" id="PS51707"/>
    </source>
</evidence>
<dbReference type="RefSeq" id="WP_197524635.1">
    <property type="nucleotide sequence ID" value="NZ_SJPH01000001.1"/>
</dbReference>
<dbReference type="CDD" id="cd07890">
    <property type="entry name" value="CYTH-like_AC_IV-like"/>
    <property type="match status" value="1"/>
</dbReference>